<proteinExistence type="predicted"/>
<accession>A0A8J5J2R5</accession>
<evidence type="ECO:0000313" key="3">
    <source>
        <dbReference type="Proteomes" id="UP000709295"/>
    </source>
</evidence>
<evidence type="ECO:0000256" key="1">
    <source>
        <dbReference type="SAM" id="MobiDB-lite"/>
    </source>
</evidence>
<feature type="region of interest" description="Disordered" evidence="1">
    <location>
        <begin position="234"/>
        <end position="270"/>
    </location>
</feature>
<feature type="compositionally biased region" description="Polar residues" evidence="1">
    <location>
        <begin position="344"/>
        <end position="353"/>
    </location>
</feature>
<keyword evidence="3" id="KW-1185">Reference proteome</keyword>
<evidence type="ECO:0000313" key="2">
    <source>
        <dbReference type="EMBL" id="KAG6954338.1"/>
    </source>
</evidence>
<feature type="compositionally biased region" description="Basic and acidic residues" evidence="1">
    <location>
        <begin position="241"/>
        <end position="257"/>
    </location>
</feature>
<protein>
    <submittedName>
        <fullName evidence="2">Uncharacterized protein</fullName>
    </submittedName>
</protein>
<gene>
    <name evidence="2" type="ORF">JG688_00012406</name>
</gene>
<feature type="region of interest" description="Disordered" evidence="1">
    <location>
        <begin position="283"/>
        <end position="375"/>
    </location>
</feature>
<sequence length="375" mass="42159">MLVNGVDISMLEGWMIKINSNPSFFGKNMNRRWFKVGFVPGPGSEKKLVISYSTSKTAKDPRGWLYVEDVSGIYCRRQQNRGVNALRRFNARRNWLTKKRKIELNVNTDLTESASANVIVTENVNVMMREIAGVVLLDRIDEMTVTAKTETIDATIATQRNAALRHQRSASRDVKSVSLLAVRLTAREKTRVLVAVTLYQPFVQVKMAPVMMTAVKTVTTVLAPRRTAVLAAYSEEEDADDNHYEKKQADPEEESPREQYTSSTTPIDDDISHDELAQMIPEQMAIAQPSKRKNSEYFDSDEEEHEQPPSKINTVHNDRKAPVSSVTSDNNFVHDDWDAEDEPSSSQPTTKTPHSAARSGGVAADANFVHDDWDD</sequence>
<dbReference type="AlphaFoldDB" id="A0A8J5J2R5"/>
<dbReference type="Proteomes" id="UP000709295">
    <property type="component" value="Unassembled WGS sequence"/>
</dbReference>
<reference evidence="2" key="1">
    <citation type="submission" date="2021-01" db="EMBL/GenBank/DDBJ databases">
        <title>Phytophthora aleatoria, a newly-described species from Pinus radiata is distinct from Phytophthora cactorum isolates based on comparative genomics.</title>
        <authorList>
            <person name="Mcdougal R."/>
            <person name="Panda P."/>
            <person name="Williams N."/>
            <person name="Studholme D.J."/>
        </authorList>
    </citation>
    <scope>NUCLEOTIDE SEQUENCE</scope>
    <source>
        <strain evidence="2">NZFS 4037</strain>
    </source>
</reference>
<organism evidence="2 3">
    <name type="scientific">Phytophthora aleatoria</name>
    <dbReference type="NCBI Taxonomy" id="2496075"/>
    <lineage>
        <taxon>Eukaryota</taxon>
        <taxon>Sar</taxon>
        <taxon>Stramenopiles</taxon>
        <taxon>Oomycota</taxon>
        <taxon>Peronosporomycetes</taxon>
        <taxon>Peronosporales</taxon>
        <taxon>Peronosporaceae</taxon>
        <taxon>Phytophthora</taxon>
    </lineage>
</organism>
<comment type="caution">
    <text evidence="2">The sequence shown here is derived from an EMBL/GenBank/DDBJ whole genome shotgun (WGS) entry which is preliminary data.</text>
</comment>
<dbReference type="EMBL" id="JAENGY010000957">
    <property type="protein sequence ID" value="KAG6954338.1"/>
    <property type="molecule type" value="Genomic_DNA"/>
</dbReference>
<name>A0A8J5J2R5_9STRA</name>